<keyword evidence="11" id="KW-1185">Reference proteome</keyword>
<dbReference type="InterPro" id="IPR032675">
    <property type="entry name" value="LRR_dom_sf"/>
</dbReference>
<dbReference type="GO" id="GO:0042742">
    <property type="term" value="P:defense response to bacterium"/>
    <property type="evidence" value="ECO:0007669"/>
    <property type="project" value="UniProtKB-ARBA"/>
</dbReference>
<dbReference type="SUPFAM" id="SSF52540">
    <property type="entry name" value="P-loop containing nucleoside triphosphate hydrolases"/>
    <property type="match status" value="1"/>
</dbReference>
<evidence type="ECO:0000256" key="6">
    <source>
        <dbReference type="PROSITE-ProRule" id="PRU00047"/>
    </source>
</evidence>
<keyword evidence="4" id="KW-0547">Nucleotide-binding</keyword>
<evidence type="ECO:0000256" key="5">
    <source>
        <dbReference type="ARBA" id="ARBA00022821"/>
    </source>
</evidence>
<dbReference type="GO" id="GO:0003676">
    <property type="term" value="F:nucleic acid binding"/>
    <property type="evidence" value="ECO:0007669"/>
    <property type="project" value="InterPro"/>
</dbReference>
<dbReference type="Gene3D" id="3.40.50.300">
    <property type="entry name" value="P-loop containing nucleotide triphosphate hydrolases"/>
    <property type="match status" value="1"/>
</dbReference>
<dbReference type="CDD" id="cd14798">
    <property type="entry name" value="RX-CC_like"/>
    <property type="match status" value="1"/>
</dbReference>
<keyword evidence="6" id="KW-0863">Zinc-finger</keyword>
<dbReference type="SUPFAM" id="SSF52047">
    <property type="entry name" value="RNI-like"/>
    <property type="match status" value="1"/>
</dbReference>
<dbReference type="PANTHER" id="PTHR23155">
    <property type="entry name" value="DISEASE RESISTANCE PROTEIN RP"/>
    <property type="match status" value="1"/>
</dbReference>
<dbReference type="Pfam" id="PF14223">
    <property type="entry name" value="Retrotran_gag_2"/>
    <property type="match status" value="1"/>
</dbReference>
<dbReference type="InterPro" id="IPR027417">
    <property type="entry name" value="P-loop_NTPase"/>
</dbReference>
<dbReference type="GO" id="GO:0002758">
    <property type="term" value="P:innate immune response-activating signaling pathway"/>
    <property type="evidence" value="ECO:0007669"/>
    <property type="project" value="UniProtKB-ARBA"/>
</dbReference>
<keyword evidence="5" id="KW-0611">Plant defense</keyword>
<evidence type="ECO:0000313" key="11">
    <source>
        <dbReference type="Proteomes" id="UP001054889"/>
    </source>
</evidence>
<dbReference type="InterPro" id="IPR041118">
    <property type="entry name" value="Rx_N"/>
</dbReference>
<reference evidence="10" key="2">
    <citation type="submission" date="2021-12" db="EMBL/GenBank/DDBJ databases">
        <title>Resequencing data analysis of finger millet.</title>
        <authorList>
            <person name="Hatakeyama M."/>
            <person name="Aluri S."/>
            <person name="Balachadran M.T."/>
            <person name="Sivarajan S.R."/>
            <person name="Poveda L."/>
            <person name="Shimizu-Inatsugi R."/>
            <person name="Schlapbach R."/>
            <person name="Sreeman S.M."/>
            <person name="Shimizu K.K."/>
        </authorList>
    </citation>
    <scope>NUCLEOTIDE SEQUENCE</scope>
</reference>
<keyword evidence="6" id="KW-0479">Metal-binding</keyword>
<dbReference type="InterPro" id="IPR036388">
    <property type="entry name" value="WH-like_DNA-bd_sf"/>
</dbReference>
<keyword evidence="7" id="KW-0175">Coiled coil</keyword>
<organism evidence="10 11">
    <name type="scientific">Eleusine coracana subsp. coracana</name>
    <dbReference type="NCBI Taxonomy" id="191504"/>
    <lineage>
        <taxon>Eukaryota</taxon>
        <taxon>Viridiplantae</taxon>
        <taxon>Streptophyta</taxon>
        <taxon>Embryophyta</taxon>
        <taxon>Tracheophyta</taxon>
        <taxon>Spermatophyta</taxon>
        <taxon>Magnoliopsida</taxon>
        <taxon>Liliopsida</taxon>
        <taxon>Poales</taxon>
        <taxon>Poaceae</taxon>
        <taxon>PACMAD clade</taxon>
        <taxon>Chloridoideae</taxon>
        <taxon>Cynodonteae</taxon>
        <taxon>Eleusininae</taxon>
        <taxon>Eleusine</taxon>
    </lineage>
</organism>
<evidence type="ECO:0000256" key="2">
    <source>
        <dbReference type="ARBA" id="ARBA00022614"/>
    </source>
</evidence>
<dbReference type="Pfam" id="PF18052">
    <property type="entry name" value="Rx_N"/>
    <property type="match status" value="1"/>
</dbReference>
<keyword evidence="3" id="KW-0677">Repeat</keyword>
<comment type="similarity">
    <text evidence="1">Belongs to the disease resistance NB-LRR family.</text>
</comment>
<dbReference type="Pfam" id="PF00098">
    <property type="entry name" value="zf-CCHC"/>
    <property type="match status" value="1"/>
</dbReference>
<dbReference type="FunFam" id="3.40.50.300:FF:001091">
    <property type="entry name" value="Probable disease resistance protein At1g61300"/>
    <property type="match status" value="1"/>
</dbReference>
<dbReference type="PROSITE" id="PS50158">
    <property type="entry name" value="ZF_CCHC"/>
    <property type="match status" value="1"/>
</dbReference>
<dbReference type="InterPro" id="IPR058922">
    <property type="entry name" value="WHD_DRP"/>
</dbReference>
<dbReference type="PRINTS" id="PR00364">
    <property type="entry name" value="DISEASERSIST"/>
</dbReference>
<feature type="region of interest" description="Disordered" evidence="8">
    <location>
        <begin position="1258"/>
        <end position="1278"/>
    </location>
</feature>
<feature type="coiled-coil region" evidence="7">
    <location>
        <begin position="1353"/>
        <end position="1403"/>
    </location>
</feature>
<dbReference type="Gene3D" id="3.80.10.10">
    <property type="entry name" value="Ribonuclease Inhibitor"/>
    <property type="match status" value="1"/>
</dbReference>
<dbReference type="SMART" id="SM00343">
    <property type="entry name" value="ZnF_C2HC"/>
    <property type="match status" value="1"/>
</dbReference>
<dbReference type="Pfam" id="PF23559">
    <property type="entry name" value="WHD_DRP"/>
    <property type="match status" value="1"/>
</dbReference>
<evidence type="ECO:0000256" key="1">
    <source>
        <dbReference type="ARBA" id="ARBA00008894"/>
    </source>
</evidence>
<dbReference type="Proteomes" id="UP001054889">
    <property type="component" value="Unassembled WGS sequence"/>
</dbReference>
<evidence type="ECO:0000313" key="10">
    <source>
        <dbReference type="EMBL" id="GJN24312.1"/>
    </source>
</evidence>
<dbReference type="Pfam" id="PF00931">
    <property type="entry name" value="NB-ARC"/>
    <property type="match status" value="1"/>
</dbReference>
<dbReference type="PANTHER" id="PTHR23155:SF1185">
    <property type="entry name" value="DISEASE RESISTANCE RPP8-LIKE PROTEIN 3-RELATED"/>
    <property type="match status" value="1"/>
</dbReference>
<proteinExistence type="inferred from homology"/>
<evidence type="ECO:0000256" key="7">
    <source>
        <dbReference type="SAM" id="Coils"/>
    </source>
</evidence>
<dbReference type="Gene3D" id="1.20.5.4130">
    <property type="match status" value="1"/>
</dbReference>
<dbReference type="GO" id="GO:0043531">
    <property type="term" value="F:ADP binding"/>
    <property type="evidence" value="ECO:0007669"/>
    <property type="project" value="InterPro"/>
</dbReference>
<name>A0AAV5EPD4_ELECO</name>
<keyword evidence="2" id="KW-0433">Leucine-rich repeat</keyword>
<evidence type="ECO:0000256" key="3">
    <source>
        <dbReference type="ARBA" id="ARBA00022737"/>
    </source>
</evidence>
<reference evidence="10" key="1">
    <citation type="journal article" date="2018" name="DNA Res.">
        <title>Multiple hybrid de novo genome assembly of finger millet, an orphan allotetraploid crop.</title>
        <authorList>
            <person name="Hatakeyama M."/>
            <person name="Aluri S."/>
            <person name="Balachadran M.T."/>
            <person name="Sivarajan S.R."/>
            <person name="Patrignani A."/>
            <person name="Gruter S."/>
            <person name="Poveda L."/>
            <person name="Shimizu-Inatsugi R."/>
            <person name="Baeten J."/>
            <person name="Francoijs K.J."/>
            <person name="Nataraja K.N."/>
            <person name="Reddy Y.A.N."/>
            <person name="Phadnis S."/>
            <person name="Ravikumar R.L."/>
            <person name="Schlapbach R."/>
            <person name="Sreeman S.M."/>
            <person name="Shimizu K.K."/>
        </authorList>
    </citation>
    <scope>NUCLEOTIDE SEQUENCE</scope>
</reference>
<dbReference type="EMBL" id="BQKI01000077">
    <property type="protein sequence ID" value="GJN24312.1"/>
    <property type="molecule type" value="Genomic_DNA"/>
</dbReference>
<dbReference type="GO" id="GO:0008270">
    <property type="term" value="F:zinc ion binding"/>
    <property type="evidence" value="ECO:0007669"/>
    <property type="project" value="UniProtKB-KW"/>
</dbReference>
<accession>A0AAV5EPD4</accession>
<dbReference type="InterPro" id="IPR001878">
    <property type="entry name" value="Znf_CCHC"/>
</dbReference>
<dbReference type="InterPro" id="IPR038005">
    <property type="entry name" value="RX-like_CC"/>
</dbReference>
<gene>
    <name evidence="10" type="primary">gb12048</name>
    <name evidence="10" type="ORF">PR202_gb12048</name>
</gene>
<dbReference type="Gene3D" id="1.10.10.10">
    <property type="entry name" value="Winged helix-like DNA-binding domain superfamily/Winged helix DNA-binding domain"/>
    <property type="match status" value="1"/>
</dbReference>
<dbReference type="FunFam" id="1.10.10.10:FF:000322">
    <property type="entry name" value="Probable disease resistance protein At1g63360"/>
    <property type="match status" value="1"/>
</dbReference>
<protein>
    <recommendedName>
        <fullName evidence="9">CCHC-type domain-containing protein</fullName>
    </recommendedName>
</protein>
<keyword evidence="6" id="KW-0862">Zinc</keyword>
<dbReference type="CDD" id="cd02019">
    <property type="entry name" value="NK"/>
    <property type="match status" value="1"/>
</dbReference>
<feature type="domain" description="CCHC-type" evidence="9">
    <location>
        <begin position="1163"/>
        <end position="1178"/>
    </location>
</feature>
<dbReference type="SUPFAM" id="SSF57756">
    <property type="entry name" value="Retrovirus zinc finger-like domains"/>
    <property type="match status" value="1"/>
</dbReference>
<evidence type="ECO:0000259" key="9">
    <source>
        <dbReference type="PROSITE" id="PS50158"/>
    </source>
</evidence>
<evidence type="ECO:0000256" key="8">
    <source>
        <dbReference type="SAM" id="MobiDB-lite"/>
    </source>
</evidence>
<dbReference type="InterPro" id="IPR002182">
    <property type="entry name" value="NB-ARC"/>
</dbReference>
<dbReference type="InterPro" id="IPR036875">
    <property type="entry name" value="Znf_CCHC_sf"/>
</dbReference>
<evidence type="ECO:0000256" key="4">
    <source>
        <dbReference type="ARBA" id="ARBA00022741"/>
    </source>
</evidence>
<dbReference type="InterPro" id="IPR042197">
    <property type="entry name" value="Apaf_helical"/>
</dbReference>
<dbReference type="InterPro" id="IPR044974">
    <property type="entry name" value="Disease_R_plants"/>
</dbReference>
<comment type="caution">
    <text evidence="10">The sequence shown here is derived from an EMBL/GenBank/DDBJ whole genome shotgun (WGS) entry which is preliminary data.</text>
</comment>
<dbReference type="Gene3D" id="4.10.60.10">
    <property type="entry name" value="Zinc finger, CCHC-type"/>
    <property type="match status" value="1"/>
</dbReference>
<dbReference type="Gene3D" id="1.10.8.430">
    <property type="entry name" value="Helical domain of apoptotic protease-activating factors"/>
    <property type="match status" value="1"/>
</dbReference>
<dbReference type="GO" id="GO:0009626">
    <property type="term" value="P:plant-type hypersensitive response"/>
    <property type="evidence" value="ECO:0007669"/>
    <property type="project" value="UniProtKB-ARBA"/>
</dbReference>
<sequence>MASRHFLPRARAQVNDLGFGHGGLSRAQGGRRRVAGSKPQVPLGFEQFVPLARGATVSEMERVRKKGLYMLYTTREMAERTVLTVLERYSNIAVDEAKYLLGVFKKLDSAKQELRTMQAFLTDLDDKMLKDSDVAINLVVRVREVAQEVEDIIDTANTLRRQSSPRTSITGAISKYACFPMYLTHLHKIGARIDAATARMEKILNDFGHYGIVRTTIGKEKIPEPSIPHWRLVHPDLGKQVDVIGFDYKIEQIKSDLVARQNLHLSVLSIVGPGGAGKSTIANKVYGLAEVSRHFNVRAWIIVSHRSERDLLKEIVKCTMGTGLAEELDKMNQSKVKKILHDFLRGRRYLIILDDVWKTDVWDMISEALPDNKNGSRVILTTRNEAIANDPCVRKTIFILELLNEKESAQLLLTAAIPEYILDGRSNNHNPLDFDDLQKVGKDLARKCCGLPLALVVLGGHLSRNLDIAEWRKLTSSVDWHDLITTHRIIGAILDRSYYDMPIRLRSCFMYTTAFPEYSCIDTRLLSNLWVAEGFIPLDRGHTREEIAFRYVNELVQRCMVQVEKRTPCGRILLIKVHDVLRDWGIGRARREGLIKDCHDAEDIEADYSEEKMKVYRMVGIAKRVMEASRQQLSEKKKLNPSYCFGMKYVDYGGDQVEIMGNSRSENQFRNVLASFEEMENIHALKMCCTSLLSDEQKLQELVWMRRLRVLEIGEQSYTGQIITCPHNSFPYLEQLILHDLAVEEWRIEDEAMINLRELTLCKCSNLKCLPEGLSLLPRLKTVKLIVMPTGCQESTVATGLEKMGCQVFVSSDEKDFQHLDLPRPPGKVHRGSQGGHTLFQWWCSIGGGRCNSLNRRQKRGSETRRRHGRLEDRAAWTGVNTSQVGVCNLGDLVRGDMEKRVVKLWMFDGEDFPYWKSRTKAYLLSQGRAIWEIIDQEYAITQDLNIASAGVNYDRVAHLDTAHAIWDKVCSYHEGTNQVKSMHKDSYNRQYQTFAQKPGESLDDTFRRFEAIVCNLRACGTLVYNDNDRAKQLLYSLDENVWGVKIAALEETADFNTLNYEQLYSKLKSHELSRKSRPNLAIPASSMALLSSSQKVSHSDASYGTNPSLDKSSLEFALSSLVAAFDEQMECIPDEELSLLTRKFRKFYNNQKERRGGGSRTCFECGDPGHFIADCPKKKKAGYRDNNTEDFKQKKNRFYKKGKNSKKFAKAIARTCVAALSDVDLTSSEGLSSSEEEVEKPRVKRKDDFTGLCFMAKNDHDTDSESDSDTSEVPPTLDELSSELDHLRDVLLMQDDKLHSAVRESIELKSKLESADFKITSLRSKLACEDIVVECESYQVVMSDLAQRESVHAQVASQLESALKELDEFKARPTLLGACQKCPKLTDELEAQSLKVKELESKLLHETRSKVLPPSY</sequence>